<sequence>MSWLRCCFCTPQTKEDGILTVQNAETETVGNEGIDKIADPSSTIPQKAAKKMVKPTATDMAAAKLLYVQLKMDWTANPDVKSPEDLKWVLGDGGATEPWAAVEGLRHKYFAYCPETETCSGVYVFFNQQKLDAYMSSELFAAQGKYPHVSQVTATVLDVMEGTELCIEKTAWGSNPPTREDVSKAVMLIVHLKIDYAANPDCPDEDALRNVMKADGMGYPGAFAELAGLRGKYFVYHKELETCSGFYTFVDRASLDEYLKSDLFSGQANFPHIKEVTFSVHEVCPGTERAMDLGDWGDGDRTTAPEKAEEVKLQVKLQVKPTATDMAAAKLLYVQLKMDWTANPDVKSPEDLKWVLGDGGATEPWAAVEGLRHKYFAYCPETETCSGVYVFFNQQKLDAYMSSELFAAQGKYPHVSQVTATVLDVMEGTELCIEKTAWGSNPPTREDVSKAVMLIVHLKIDYAANPDCPDEDALRNVMKADGMGYPGAFAELAGLRGKYFVYHKELETCSGFYTFVDGASLDEYLKSDLFSGQANFPHIKEVTFSVHEVCPGTERAMDLGVWAHGV</sequence>
<protein>
    <submittedName>
        <fullName evidence="1">Uncharacterized protein</fullName>
    </submittedName>
</protein>
<dbReference type="Proteomes" id="UP001190700">
    <property type="component" value="Unassembled WGS sequence"/>
</dbReference>
<accession>A0AAE0FWT9</accession>
<organism evidence="1 2">
    <name type="scientific">Cymbomonas tetramitiformis</name>
    <dbReference type="NCBI Taxonomy" id="36881"/>
    <lineage>
        <taxon>Eukaryota</taxon>
        <taxon>Viridiplantae</taxon>
        <taxon>Chlorophyta</taxon>
        <taxon>Pyramimonadophyceae</taxon>
        <taxon>Pyramimonadales</taxon>
        <taxon>Pyramimonadaceae</taxon>
        <taxon>Cymbomonas</taxon>
    </lineage>
</organism>
<dbReference type="EMBL" id="LGRX02012390">
    <property type="protein sequence ID" value="KAK3267472.1"/>
    <property type="molecule type" value="Genomic_DNA"/>
</dbReference>
<comment type="caution">
    <text evidence="1">The sequence shown here is derived from an EMBL/GenBank/DDBJ whole genome shotgun (WGS) entry which is preliminary data.</text>
</comment>
<dbReference type="AlphaFoldDB" id="A0AAE0FWT9"/>
<proteinExistence type="predicted"/>
<reference evidence="1 2" key="1">
    <citation type="journal article" date="2015" name="Genome Biol. Evol.">
        <title>Comparative Genomics of a Bacterivorous Green Alga Reveals Evolutionary Causalities and Consequences of Phago-Mixotrophic Mode of Nutrition.</title>
        <authorList>
            <person name="Burns J.A."/>
            <person name="Paasch A."/>
            <person name="Narechania A."/>
            <person name="Kim E."/>
        </authorList>
    </citation>
    <scope>NUCLEOTIDE SEQUENCE [LARGE SCALE GENOMIC DNA]</scope>
    <source>
        <strain evidence="1 2">PLY_AMNH</strain>
    </source>
</reference>
<evidence type="ECO:0000313" key="1">
    <source>
        <dbReference type="EMBL" id="KAK3267472.1"/>
    </source>
</evidence>
<keyword evidence="2" id="KW-1185">Reference proteome</keyword>
<evidence type="ECO:0000313" key="2">
    <source>
        <dbReference type="Proteomes" id="UP001190700"/>
    </source>
</evidence>
<gene>
    <name evidence="1" type="ORF">CYMTET_23972</name>
</gene>
<dbReference type="Gene3D" id="3.30.70.100">
    <property type="match status" value="4"/>
</dbReference>
<name>A0AAE0FWT9_9CHLO</name>